<reference evidence="1" key="1">
    <citation type="submission" date="2018-05" db="EMBL/GenBank/DDBJ databases">
        <authorList>
            <person name="Lanie J.A."/>
            <person name="Ng W.-L."/>
            <person name="Kazmierczak K.M."/>
            <person name="Andrzejewski T.M."/>
            <person name="Davidsen T.M."/>
            <person name="Wayne K.J."/>
            <person name="Tettelin H."/>
            <person name="Glass J.I."/>
            <person name="Rusch D."/>
            <person name="Podicherti R."/>
            <person name="Tsui H.-C.T."/>
            <person name="Winkler M.E."/>
        </authorList>
    </citation>
    <scope>NUCLEOTIDE SEQUENCE</scope>
</reference>
<dbReference type="EMBL" id="UINC01202686">
    <property type="protein sequence ID" value="SVE22614.1"/>
    <property type="molecule type" value="Genomic_DNA"/>
</dbReference>
<organism evidence="1">
    <name type="scientific">marine metagenome</name>
    <dbReference type="NCBI Taxonomy" id="408172"/>
    <lineage>
        <taxon>unclassified sequences</taxon>
        <taxon>metagenomes</taxon>
        <taxon>ecological metagenomes</taxon>
    </lineage>
</organism>
<name>A0A383BRT0_9ZZZZ</name>
<dbReference type="Pfam" id="PF12322">
    <property type="entry name" value="T4_baseplate"/>
    <property type="match status" value="1"/>
</dbReference>
<sequence>KTPDALISGEAVSQVISSCIPSITDPWQMPATDVDFALIAIRIASFGEEMELEYTCTNTECAEEFRVGINLNQYIEQLGNINISYESTIISYGELKIHIKPLSYFDLSIIQRRSFEEQRAMEAASQMEELSEEERQQAYQKILNNLTELNISSITSGVQGIELPDGELVTNKEEIIDFVNNTSVKLYRKITDAITTIRETTDLEPVESECPECKNVMQVPLLFDYANFFV</sequence>
<dbReference type="AlphaFoldDB" id="A0A383BRT0"/>
<gene>
    <name evidence="1" type="ORF">METZ01_LOCUS475468</name>
</gene>
<accession>A0A383BRT0</accession>
<feature type="non-terminal residue" evidence="1">
    <location>
        <position position="1"/>
    </location>
</feature>
<protein>
    <submittedName>
        <fullName evidence="1">Uncharacterized protein</fullName>
    </submittedName>
</protein>
<evidence type="ECO:0000313" key="1">
    <source>
        <dbReference type="EMBL" id="SVE22614.1"/>
    </source>
</evidence>
<dbReference type="InterPro" id="IPR024364">
    <property type="entry name" value="Baseplate_phage_T4-like"/>
</dbReference>
<proteinExistence type="predicted"/>